<dbReference type="VEuPathDB" id="TriTrypDB:TvY486_1009290"/>
<dbReference type="AlphaFoldDB" id="G0U7M6"/>
<gene>
    <name evidence="2" type="ORF">TVY486_1009290</name>
</gene>
<sequence length="346" mass="38900">MSLGASHGVRNFIWLVATLLPHYSAGPSAYARAINSFTVFEVRGQLAETLRTSPDGAELTLPPYVTRLSSEWTVIEAPAWDSGRSQNDSTVEKLLHCRLPLPQTQNEVKQRVQRYVREQKSRRRTMLWKWLVNTMNDDGCIFADGEGAITGVQEWYLFCAEGKVLKVNKTAVAAMYTNKSHSSLEHAVRKLIGRFRSSGVGRARGGRTSSWAVLVGEYQRGVTHPVWNSEREAWEVLYPTHRACRDARRYVPSRSEFAGGVDAREGASASSSVPLHDGKWPDKEVWQTVVRLHCPWHNSGPNTLLWSVTEIRQTCTHELLLSSPAVCEWDRDIGDLHVNPIPCIPI</sequence>
<evidence type="ECO:0000313" key="2">
    <source>
        <dbReference type="EMBL" id="CCC51884.1"/>
    </source>
</evidence>
<feature type="signal peptide" evidence="1">
    <location>
        <begin position="1"/>
        <end position="25"/>
    </location>
</feature>
<protein>
    <submittedName>
        <fullName evidence="2">Uncharacterized protein</fullName>
    </submittedName>
</protein>
<keyword evidence="1" id="KW-0732">Signal</keyword>
<dbReference type="EMBL" id="HE573026">
    <property type="protein sequence ID" value="CCC51884.1"/>
    <property type="molecule type" value="Genomic_DNA"/>
</dbReference>
<evidence type="ECO:0000256" key="1">
    <source>
        <dbReference type="SAM" id="SignalP"/>
    </source>
</evidence>
<name>G0U7M6_TRYVY</name>
<accession>G0U7M6</accession>
<reference evidence="2" key="1">
    <citation type="journal article" date="2012" name="Proc. Natl. Acad. Sci. U.S.A.">
        <title>Antigenic diversity is generated by distinct evolutionary mechanisms in African trypanosome species.</title>
        <authorList>
            <person name="Jackson A.P."/>
            <person name="Berry A."/>
            <person name="Aslett M."/>
            <person name="Allison H.C."/>
            <person name="Burton P."/>
            <person name="Vavrova-Anderson J."/>
            <person name="Brown R."/>
            <person name="Browne H."/>
            <person name="Corton N."/>
            <person name="Hauser H."/>
            <person name="Gamble J."/>
            <person name="Gilderthorp R."/>
            <person name="Marcello L."/>
            <person name="McQuillan J."/>
            <person name="Otto T.D."/>
            <person name="Quail M.A."/>
            <person name="Sanders M.J."/>
            <person name="van Tonder A."/>
            <person name="Ginger M.L."/>
            <person name="Field M.C."/>
            <person name="Barry J.D."/>
            <person name="Hertz-Fowler C."/>
            <person name="Berriman M."/>
        </authorList>
    </citation>
    <scope>NUCLEOTIDE SEQUENCE</scope>
    <source>
        <strain evidence="2">Y486</strain>
    </source>
</reference>
<dbReference type="OMA" id="LVCGWEQ"/>
<feature type="chain" id="PRO_5003410345" evidence="1">
    <location>
        <begin position="26"/>
        <end position="346"/>
    </location>
</feature>
<organism evidence="2">
    <name type="scientific">Trypanosoma vivax (strain Y486)</name>
    <dbReference type="NCBI Taxonomy" id="1055687"/>
    <lineage>
        <taxon>Eukaryota</taxon>
        <taxon>Discoba</taxon>
        <taxon>Euglenozoa</taxon>
        <taxon>Kinetoplastea</taxon>
        <taxon>Metakinetoplastina</taxon>
        <taxon>Trypanosomatida</taxon>
        <taxon>Trypanosomatidae</taxon>
        <taxon>Trypanosoma</taxon>
        <taxon>Duttonella</taxon>
    </lineage>
</organism>
<proteinExistence type="predicted"/>